<evidence type="ECO:0000313" key="2">
    <source>
        <dbReference type="EMBL" id="QHU34278.1"/>
    </source>
</evidence>
<feature type="domain" description="RNB" evidence="1">
    <location>
        <begin position="194"/>
        <end position="450"/>
    </location>
</feature>
<name>A0A6C0LW96_9ZZZZ</name>
<dbReference type="InterPro" id="IPR001900">
    <property type="entry name" value="RNase_II/R"/>
</dbReference>
<proteinExistence type="predicted"/>
<dbReference type="PANTHER" id="PTHR23355">
    <property type="entry name" value="RIBONUCLEASE"/>
    <property type="match status" value="1"/>
</dbReference>
<evidence type="ECO:0000259" key="1">
    <source>
        <dbReference type="SMART" id="SM00955"/>
    </source>
</evidence>
<dbReference type="GO" id="GO:0003723">
    <property type="term" value="F:RNA binding"/>
    <property type="evidence" value="ECO:0007669"/>
    <property type="project" value="InterPro"/>
</dbReference>
<dbReference type="SUPFAM" id="SSF50249">
    <property type="entry name" value="Nucleic acid-binding proteins"/>
    <property type="match status" value="1"/>
</dbReference>
<dbReference type="EMBL" id="MN740568">
    <property type="protein sequence ID" value="QHU34278.1"/>
    <property type="molecule type" value="Genomic_DNA"/>
</dbReference>
<reference evidence="2" key="1">
    <citation type="journal article" date="2020" name="Nature">
        <title>Giant virus diversity and host interactions through global metagenomics.</title>
        <authorList>
            <person name="Schulz F."/>
            <person name="Roux S."/>
            <person name="Paez-Espino D."/>
            <person name="Jungbluth S."/>
            <person name="Walsh D.A."/>
            <person name="Denef V.J."/>
            <person name="McMahon K.D."/>
            <person name="Konstantinidis K.T."/>
            <person name="Eloe-Fadrosh E.A."/>
            <person name="Kyrpides N.C."/>
            <person name="Woyke T."/>
        </authorList>
    </citation>
    <scope>NUCLEOTIDE SEQUENCE</scope>
    <source>
        <strain evidence="2">GVMAG-S-1016713-123</strain>
    </source>
</reference>
<sequence>MIQYKVMFDDRSMTSWKINNYSTMEYVSLVGFSPVHHRLFNGDIFTFAENDVCTIIHSPVRETQGMPGVLVLEGGKMYGKEKNKCLYKCLPDDKRIPPFTIPYEIRSLGFSKKAVNKYVNFKFISWNSNHPLGMLTQTIGDVDIIENFYEYQLYCKSLNASIQNFTKSTARNFKALTNDPSKVLDSIVESNPQIVDRTHENIFTIDGKGTQDFDDAVSFTSINETKCKVSIYITNVCVWIDTLNLWESFANRISTIYLPDRKRPMLPTILSDILCSLQQGERRIALAMDLIVENGKIMDIEFVNCLISVRKNYIYEEKALVNMTDYQSLLSTTRNMIKTHKFVRVIKNSYDVIAYLMICMNYYCAKHFCDHDNGIYRSSSFHNTTAPVPSTLPDDVYNFMKIWGAAAGQYVVGKTPHEILELDTYTHITSPIRRLVDLINLANIQRNLGMYVFKGDIDRFYTYWLGKLDYINTTMRSIRKVQTECSLLELCTKTPNMSETEYTGYVFDRIERNDGLYQYMSYLPELKMVSKVNSRLNKNNFDSVLFRIYLFRDEDRLKQKIRVHMLE</sequence>
<dbReference type="AlphaFoldDB" id="A0A6C0LW96"/>
<dbReference type="SMART" id="SM00955">
    <property type="entry name" value="RNB"/>
    <property type="match status" value="1"/>
</dbReference>
<dbReference type="InterPro" id="IPR050180">
    <property type="entry name" value="RNR_Ribonuclease"/>
</dbReference>
<dbReference type="GO" id="GO:0006402">
    <property type="term" value="P:mRNA catabolic process"/>
    <property type="evidence" value="ECO:0007669"/>
    <property type="project" value="TreeGrafter"/>
</dbReference>
<organism evidence="2">
    <name type="scientific">viral metagenome</name>
    <dbReference type="NCBI Taxonomy" id="1070528"/>
    <lineage>
        <taxon>unclassified sequences</taxon>
        <taxon>metagenomes</taxon>
        <taxon>organismal metagenomes</taxon>
    </lineage>
</organism>
<dbReference type="InterPro" id="IPR012340">
    <property type="entry name" value="NA-bd_OB-fold"/>
</dbReference>
<accession>A0A6C0LW96</accession>
<dbReference type="PANTHER" id="PTHR23355:SF9">
    <property type="entry name" value="DIS3-LIKE EXONUCLEASE 2"/>
    <property type="match status" value="1"/>
</dbReference>
<dbReference type="GO" id="GO:0000175">
    <property type="term" value="F:3'-5'-RNA exonuclease activity"/>
    <property type="evidence" value="ECO:0007669"/>
    <property type="project" value="TreeGrafter"/>
</dbReference>
<dbReference type="GO" id="GO:0000932">
    <property type="term" value="C:P-body"/>
    <property type="evidence" value="ECO:0007669"/>
    <property type="project" value="TreeGrafter"/>
</dbReference>
<dbReference type="Pfam" id="PF00773">
    <property type="entry name" value="RNB"/>
    <property type="match status" value="1"/>
</dbReference>
<protein>
    <recommendedName>
        <fullName evidence="1">RNB domain-containing protein</fullName>
    </recommendedName>
</protein>